<dbReference type="OMA" id="MAYKESE"/>
<proteinExistence type="predicted"/>
<feature type="coiled-coil region" evidence="1">
    <location>
        <begin position="83"/>
        <end position="131"/>
    </location>
</feature>
<feature type="coiled-coil region" evidence="1">
    <location>
        <begin position="157"/>
        <end position="226"/>
    </location>
</feature>
<organism evidence="3 4">
    <name type="scientific">Xenopus tropicalis</name>
    <name type="common">Western clawed frog</name>
    <name type="synonym">Silurana tropicalis</name>
    <dbReference type="NCBI Taxonomy" id="8364"/>
    <lineage>
        <taxon>Eukaryota</taxon>
        <taxon>Metazoa</taxon>
        <taxon>Chordata</taxon>
        <taxon>Craniata</taxon>
        <taxon>Vertebrata</taxon>
        <taxon>Euteleostomi</taxon>
        <taxon>Amphibia</taxon>
        <taxon>Batrachia</taxon>
        <taxon>Anura</taxon>
        <taxon>Pipoidea</taxon>
        <taxon>Pipidae</taxon>
        <taxon>Xenopodinae</taxon>
        <taxon>Xenopus</taxon>
        <taxon>Silurana</taxon>
    </lineage>
</organism>
<dbReference type="GeneID" id="100495020"/>
<dbReference type="AlphaFoldDB" id="A0A8J1JTD9"/>
<evidence type="ECO:0000313" key="5">
    <source>
        <dbReference type="Xenbase" id="XB-GENE-29082515"/>
    </source>
</evidence>
<sequence>MFAPHLGRKEGMSETIKASLKSKNSKRNMKTTEIKNKELFPFIEAEYIKNLQKQVYLLDLETSFLRDQAKKATSIQPKLASEAENMITQMKEVQSHINSMEVELSIKEKRINSVKREKETIHNNLQSLSETNFREKMVLLEEVTQLKKLAEVSTLDIAHKEEELQKIQHELQRTINNVKEKESEVLHLQAEHQEQIKEHESVEQKLAEKRVEYLRMQSVLHQLEEKYLTAAQSVQSKIGSELRKEAEKLRYQLKEKQMSADEDKYLRTKMAEDCSCLTKENGHLHSQVLEATKQLEKERQLREEQNLNRTKRISELTSGKEKERQLEMTLSYWKRLVQDEKEKVTSAQEQLLKEQKGRKFVELNGSSLKSQLTDLEKRRSGLQLENSQLRVDKTHLVEHISQLHKQIADRDNEIRRMQGHVDSLCYDMNSLQLRRDVSESSQKEAWKQLSNITQSVHQLAEEMSLN</sequence>
<evidence type="ECO:0000256" key="2">
    <source>
        <dbReference type="SAM" id="MobiDB-lite"/>
    </source>
</evidence>
<evidence type="ECO:0000313" key="4">
    <source>
        <dbReference type="RefSeq" id="XP_031759836.1"/>
    </source>
</evidence>
<name>A0A8J1JTD9_XENTR</name>
<protein>
    <submittedName>
        <fullName evidence="4">Trichohyalin</fullName>
    </submittedName>
</protein>
<evidence type="ECO:0000256" key="1">
    <source>
        <dbReference type="SAM" id="Coils"/>
    </source>
</evidence>
<keyword evidence="3" id="KW-1185">Reference proteome</keyword>
<keyword evidence="1" id="KW-0175">Coiled coil</keyword>
<evidence type="ECO:0000313" key="3">
    <source>
        <dbReference type="Proteomes" id="UP000008143"/>
    </source>
</evidence>
<dbReference type="Proteomes" id="UP000008143">
    <property type="component" value="Chromosome 6"/>
</dbReference>
<dbReference type="Xenbase" id="XB-GENE-29082515">
    <property type="gene designation" value="LOC100495020"/>
</dbReference>
<accession>A0A8J1JTD9</accession>
<dbReference type="RefSeq" id="XP_031759836.1">
    <property type="nucleotide sequence ID" value="XM_031903976.1"/>
</dbReference>
<dbReference type="OrthoDB" id="2130396at2759"/>
<dbReference type="KEGG" id="xtr:100495020"/>
<dbReference type="AGR" id="Xenbase:XB-GENE-29082515"/>
<feature type="region of interest" description="Disordered" evidence="2">
    <location>
        <begin position="1"/>
        <end position="29"/>
    </location>
</feature>
<gene>
    <name evidence="4 5" type="primary">LOC100495020</name>
</gene>
<reference evidence="4" key="1">
    <citation type="submission" date="2025-08" db="UniProtKB">
        <authorList>
            <consortium name="RefSeq"/>
        </authorList>
    </citation>
    <scope>IDENTIFICATION</scope>
    <source>
        <strain evidence="4">Nigerian</strain>
        <tissue evidence="4">Liver and blood</tissue>
    </source>
</reference>